<feature type="binding site" evidence="9">
    <location>
        <position position="97"/>
    </location>
    <ligand>
        <name>S-adenosyl-L-methionine</name>
        <dbReference type="ChEBI" id="CHEBI:59789"/>
    </ligand>
</feature>
<evidence type="ECO:0000313" key="10">
    <source>
        <dbReference type="EMBL" id="KRK74188.1"/>
    </source>
</evidence>
<dbReference type="Proteomes" id="UP000051804">
    <property type="component" value="Unassembled WGS sequence"/>
</dbReference>
<keyword evidence="3 9" id="KW-0489">Methyltransferase</keyword>
<dbReference type="CDD" id="cd02440">
    <property type="entry name" value="AdoMet_MTases"/>
    <property type="match status" value="1"/>
</dbReference>
<comment type="catalytic activity">
    <reaction evidence="1 9">
        <text>guanosine(46) in tRNA + S-adenosyl-L-methionine = N(7)-methylguanosine(46) in tRNA + S-adenosyl-L-homocysteine</text>
        <dbReference type="Rhea" id="RHEA:42708"/>
        <dbReference type="Rhea" id="RHEA-COMP:10188"/>
        <dbReference type="Rhea" id="RHEA-COMP:10189"/>
        <dbReference type="ChEBI" id="CHEBI:57856"/>
        <dbReference type="ChEBI" id="CHEBI:59789"/>
        <dbReference type="ChEBI" id="CHEBI:74269"/>
        <dbReference type="ChEBI" id="CHEBI:74480"/>
        <dbReference type="EC" id="2.1.1.33"/>
    </reaction>
</comment>
<dbReference type="PANTHER" id="PTHR23417:SF14">
    <property type="entry name" value="PENTACOTRIPEPTIDE-REPEAT REGION OF PRORP DOMAIN-CONTAINING PROTEIN"/>
    <property type="match status" value="1"/>
</dbReference>
<dbReference type="GO" id="GO:0008176">
    <property type="term" value="F:tRNA (guanine(46)-N7)-methyltransferase activity"/>
    <property type="evidence" value="ECO:0007669"/>
    <property type="project" value="UniProtKB-UniRule"/>
</dbReference>
<dbReference type="STRING" id="1291734.FD02_GL000783"/>
<dbReference type="InterPro" id="IPR029063">
    <property type="entry name" value="SAM-dependent_MTases_sf"/>
</dbReference>
<dbReference type="Pfam" id="PF02390">
    <property type="entry name" value="Methyltransf_4"/>
    <property type="match status" value="1"/>
</dbReference>
<evidence type="ECO:0000256" key="2">
    <source>
        <dbReference type="ARBA" id="ARBA00003015"/>
    </source>
</evidence>
<dbReference type="UniPathway" id="UPA00989"/>
<keyword evidence="4 9" id="KW-0808">Transferase</keyword>
<evidence type="ECO:0000313" key="11">
    <source>
        <dbReference type="Proteomes" id="UP000051804"/>
    </source>
</evidence>
<feature type="binding site" evidence="9">
    <location>
        <position position="101"/>
    </location>
    <ligand>
        <name>substrate</name>
    </ligand>
</feature>
<evidence type="ECO:0000256" key="7">
    <source>
        <dbReference type="ARBA" id="ARBA00060552"/>
    </source>
</evidence>
<evidence type="ECO:0000256" key="8">
    <source>
        <dbReference type="ARBA" id="ARBA00060767"/>
    </source>
</evidence>
<comment type="function">
    <text evidence="2 9">Catalyzes the formation of N(7)-methylguanine at position 46 (m7G46) in tRNA.</text>
</comment>
<evidence type="ECO:0000256" key="4">
    <source>
        <dbReference type="ARBA" id="ARBA00022679"/>
    </source>
</evidence>
<dbReference type="HAMAP" id="MF_01057">
    <property type="entry name" value="tRNA_methyltr_TrmB"/>
    <property type="match status" value="1"/>
</dbReference>
<comment type="similarity">
    <text evidence="8 9">Belongs to the class I-like SAM-binding methyltransferase superfamily. TrmB family.</text>
</comment>
<feature type="binding site" evidence="9">
    <location>
        <position position="75"/>
    </location>
    <ligand>
        <name>S-adenosyl-L-methionine</name>
        <dbReference type="ChEBI" id="CHEBI:59789"/>
    </ligand>
</feature>
<dbReference type="InterPro" id="IPR055361">
    <property type="entry name" value="tRNA_methyltr_TrmB_bact"/>
</dbReference>
<dbReference type="PANTHER" id="PTHR23417">
    <property type="entry name" value="3-DEOXY-D-MANNO-OCTULOSONIC-ACID TRANSFERASE/TRNA GUANINE-N 7 - -METHYLTRANSFERASE"/>
    <property type="match status" value="1"/>
</dbReference>
<feature type="binding site" evidence="9">
    <location>
        <begin position="171"/>
        <end position="174"/>
    </location>
    <ligand>
        <name>substrate</name>
    </ligand>
</feature>
<dbReference type="PROSITE" id="PS51625">
    <property type="entry name" value="SAM_MT_TRMB"/>
    <property type="match status" value="1"/>
</dbReference>
<dbReference type="GO" id="GO:0043527">
    <property type="term" value="C:tRNA methyltransferase complex"/>
    <property type="evidence" value="ECO:0007669"/>
    <property type="project" value="TreeGrafter"/>
</dbReference>
<name>A0A0R1JSW3_9LACO</name>
<evidence type="ECO:0000256" key="9">
    <source>
        <dbReference type="HAMAP-Rule" id="MF_01057"/>
    </source>
</evidence>
<evidence type="ECO:0000256" key="1">
    <source>
        <dbReference type="ARBA" id="ARBA00000142"/>
    </source>
</evidence>
<feature type="binding site" evidence="9">
    <location>
        <position position="48"/>
    </location>
    <ligand>
        <name>S-adenosyl-L-methionine</name>
        <dbReference type="ChEBI" id="CHEBI:59789"/>
    </ligand>
</feature>
<keyword evidence="11" id="KW-1185">Reference proteome</keyword>
<evidence type="ECO:0000256" key="6">
    <source>
        <dbReference type="ARBA" id="ARBA00022694"/>
    </source>
</evidence>
<dbReference type="EC" id="2.1.1.33" evidence="9"/>
<reference evidence="10 11" key="1">
    <citation type="journal article" date="2015" name="Genome Announc.">
        <title>Expanding the biotechnology potential of lactobacilli through comparative genomics of 213 strains and associated genera.</title>
        <authorList>
            <person name="Sun Z."/>
            <person name="Harris H.M."/>
            <person name="McCann A."/>
            <person name="Guo C."/>
            <person name="Argimon S."/>
            <person name="Zhang W."/>
            <person name="Yang X."/>
            <person name="Jeffery I.B."/>
            <person name="Cooney J.C."/>
            <person name="Kagawa T.F."/>
            <person name="Liu W."/>
            <person name="Song Y."/>
            <person name="Salvetti E."/>
            <person name="Wrobel A."/>
            <person name="Rasinkangas P."/>
            <person name="Parkhill J."/>
            <person name="Rea M.C."/>
            <person name="O'Sullivan O."/>
            <person name="Ritari J."/>
            <person name="Douillard F.P."/>
            <person name="Paul Ross R."/>
            <person name="Yang R."/>
            <person name="Briner A.E."/>
            <person name="Felis G.E."/>
            <person name="de Vos W.M."/>
            <person name="Barrangou R."/>
            <person name="Klaenhammer T.R."/>
            <person name="Caufield P.W."/>
            <person name="Cui Y."/>
            <person name="Zhang H."/>
            <person name="O'Toole P.W."/>
        </authorList>
    </citation>
    <scope>NUCLEOTIDE SEQUENCE [LARGE SCALE GENOMIC DNA]</scope>
    <source>
        <strain evidence="10 11">JCM 17158</strain>
    </source>
</reference>
<accession>A0A0R1JSW3</accession>
<keyword evidence="5 9" id="KW-0949">S-adenosyl-L-methionine</keyword>
<feature type="region of interest" description="Interaction with RNA" evidence="9">
    <location>
        <begin position="103"/>
        <end position="108"/>
    </location>
</feature>
<dbReference type="FunFam" id="3.40.50.150:FF:000035">
    <property type="entry name" value="tRNA (guanine-N(7)-)-methyltransferase"/>
    <property type="match status" value="1"/>
</dbReference>
<dbReference type="Gene3D" id="3.40.50.150">
    <property type="entry name" value="Vaccinia Virus protein VP39"/>
    <property type="match status" value="1"/>
</dbReference>
<organism evidence="10 11">
    <name type="scientific">Lacticaseibacillus nasuensis JCM 17158</name>
    <dbReference type="NCBI Taxonomy" id="1291734"/>
    <lineage>
        <taxon>Bacteria</taxon>
        <taxon>Bacillati</taxon>
        <taxon>Bacillota</taxon>
        <taxon>Bacilli</taxon>
        <taxon>Lactobacillales</taxon>
        <taxon>Lactobacillaceae</taxon>
        <taxon>Lacticaseibacillus</taxon>
    </lineage>
</organism>
<gene>
    <name evidence="9" type="primary">trmB</name>
    <name evidence="10" type="ORF">FD02_GL000783</name>
</gene>
<dbReference type="SUPFAM" id="SSF53335">
    <property type="entry name" value="S-adenosyl-L-methionine-dependent methyltransferases"/>
    <property type="match status" value="1"/>
</dbReference>
<feature type="binding site" evidence="9">
    <location>
        <position position="23"/>
    </location>
    <ligand>
        <name>S-adenosyl-L-methionine</name>
        <dbReference type="ChEBI" id="CHEBI:59789"/>
    </ligand>
</feature>
<comment type="pathway">
    <text evidence="7 9">tRNA modification; N(7)-methylguanine-tRNA biosynthesis.</text>
</comment>
<proteinExistence type="inferred from homology"/>
<evidence type="ECO:0000256" key="3">
    <source>
        <dbReference type="ARBA" id="ARBA00022603"/>
    </source>
</evidence>
<evidence type="ECO:0000256" key="5">
    <source>
        <dbReference type="ARBA" id="ARBA00022691"/>
    </source>
</evidence>
<protein>
    <recommendedName>
        <fullName evidence="9">tRNA (guanine-N(7)-)-methyltransferase</fullName>
        <ecNumber evidence="9">2.1.1.33</ecNumber>
    </recommendedName>
    <alternativeName>
        <fullName evidence="9">tRNA (guanine(46)-N(7))-methyltransferase</fullName>
    </alternativeName>
    <alternativeName>
        <fullName evidence="9">tRNA(m7G46)-methyltransferase</fullName>
    </alternativeName>
</protein>
<dbReference type="NCBIfam" id="NF001080">
    <property type="entry name" value="PRK00121.2-2"/>
    <property type="match status" value="1"/>
</dbReference>
<feature type="binding site" evidence="9">
    <location>
        <position position="133"/>
    </location>
    <ligand>
        <name>substrate</name>
    </ligand>
</feature>
<sequence length="201" mass="22860">MRPVGMIGKWQDRFAQSQPLALEVGSGKGQFIIGMAQAHPEQNFIALEIQEVAIAYILRKQVELQLPNLQLILGDGAALTDYFAPGEISQLFLNFSDPWPKSRHEKRRLTYRHFLAEDQAILASDGRLQFKTDNQGFFEYSLVSMNNFGMTFDLVALDLHHDARVTDNIETEYEQKFASRGGRIYELVAHFPTKKDTPARA</sequence>
<dbReference type="InterPro" id="IPR003358">
    <property type="entry name" value="tRNA_(Gua-N-7)_MeTrfase_Trmb"/>
</dbReference>
<dbReference type="EMBL" id="AZDJ01000001">
    <property type="protein sequence ID" value="KRK74188.1"/>
    <property type="molecule type" value="Genomic_DNA"/>
</dbReference>
<dbReference type="PATRIC" id="fig|1291734.4.peg.810"/>
<dbReference type="AlphaFoldDB" id="A0A0R1JSW3"/>
<comment type="caution">
    <text evidence="10">The sequence shown here is derived from an EMBL/GenBank/DDBJ whole genome shotgun (WGS) entry which is preliminary data.</text>
</comment>
<dbReference type="NCBIfam" id="TIGR00091">
    <property type="entry name" value="tRNA (guanosine(46)-N7)-methyltransferase TrmB"/>
    <property type="match status" value="1"/>
</dbReference>
<keyword evidence="6 9" id="KW-0819">tRNA processing</keyword>